<dbReference type="AlphaFoldDB" id="A0A0F9UY33"/>
<gene>
    <name evidence="1" type="ORF">LCGC14_0166850</name>
</gene>
<organism evidence="1">
    <name type="scientific">marine sediment metagenome</name>
    <dbReference type="NCBI Taxonomy" id="412755"/>
    <lineage>
        <taxon>unclassified sequences</taxon>
        <taxon>metagenomes</taxon>
        <taxon>ecological metagenomes</taxon>
    </lineage>
</organism>
<evidence type="ECO:0000313" key="1">
    <source>
        <dbReference type="EMBL" id="KKN96639.1"/>
    </source>
</evidence>
<dbReference type="EMBL" id="LAZR01000063">
    <property type="protein sequence ID" value="KKN96639.1"/>
    <property type="molecule type" value="Genomic_DNA"/>
</dbReference>
<accession>A0A0F9UY33</accession>
<protein>
    <submittedName>
        <fullName evidence="1">Uncharacterized protein</fullName>
    </submittedName>
</protein>
<name>A0A0F9UY33_9ZZZZ</name>
<sequence>MKIYFSDFFELNPSVLEEFGAFNISLINDLPLFIDPFLLFGSKKEEYQELHENILKYLTFLKTKAEYGINDFAVVKSWYLFPEVKQNWFGYSKVGNGGSGLGQKFGKAFSSSIHIVFDDLGKEQVTQSSHLEKAGLFEIGVGKDNISDFTTNLIKQYLLEYTQEFAKKNINKKYIQKVSVNKVYFDYQLERWMPKEYELPFLFGDFVLLTPRDILTKDDNWINSNDLRGDFTRICGSIPNDQLRHEIFNYFKKSLPKPPKNKKNTQKEISLAIHNTIKQFPEIIKYYVKQKEENKVGAKNISKQKVEEVESIFIEQLGKFVELLMNKSDFYEINPESSYEESLKRINYLKTVIEDNDGYRLFYVNHKPIKREEDLQIIYRLTWFASDFDVNREPNNGRGPVDYAISKGSKDKTLIEFKLASNSKLKQNLAKQVEVYEKANATKKSIKAILYFDASEYNKVKKTLKELNLEKAENILLIDAGRKISASNVK</sequence>
<comment type="caution">
    <text evidence="1">The sequence shown here is derived from an EMBL/GenBank/DDBJ whole genome shotgun (WGS) entry which is preliminary data.</text>
</comment>
<reference evidence="1" key="1">
    <citation type="journal article" date="2015" name="Nature">
        <title>Complex archaea that bridge the gap between prokaryotes and eukaryotes.</title>
        <authorList>
            <person name="Spang A."/>
            <person name="Saw J.H."/>
            <person name="Jorgensen S.L."/>
            <person name="Zaremba-Niedzwiedzka K."/>
            <person name="Martijn J."/>
            <person name="Lind A.E."/>
            <person name="van Eijk R."/>
            <person name="Schleper C."/>
            <person name="Guy L."/>
            <person name="Ettema T.J."/>
        </authorList>
    </citation>
    <scope>NUCLEOTIDE SEQUENCE</scope>
</reference>
<proteinExistence type="predicted"/>